<accession>A0A0W4ZQ97</accession>
<organism evidence="1 2">
    <name type="scientific">Pneumocystis jirovecii (strain RU7)</name>
    <name type="common">Human pneumocystis pneumonia agent</name>
    <dbReference type="NCBI Taxonomy" id="1408657"/>
    <lineage>
        <taxon>Eukaryota</taxon>
        <taxon>Fungi</taxon>
        <taxon>Dikarya</taxon>
        <taxon>Ascomycota</taxon>
        <taxon>Taphrinomycotina</taxon>
        <taxon>Pneumocystomycetes</taxon>
        <taxon>Pneumocystaceae</taxon>
        <taxon>Pneumocystis</taxon>
    </lineage>
</organism>
<dbReference type="VEuPathDB" id="FungiDB:T551_01834"/>
<proteinExistence type="predicted"/>
<evidence type="ECO:0000313" key="2">
    <source>
        <dbReference type="Proteomes" id="UP000053447"/>
    </source>
</evidence>
<dbReference type="GeneID" id="28940352"/>
<reference evidence="2" key="1">
    <citation type="journal article" date="2016" name="Nat. Commun.">
        <title>Genome analysis of three Pneumocystis species reveals adaptation mechanisms to life exclusively in mammalian hosts.</title>
        <authorList>
            <person name="Ma L."/>
            <person name="Chen Z."/>
            <person name="Huang D.W."/>
            <person name="Kutty G."/>
            <person name="Ishihara M."/>
            <person name="Wang H."/>
            <person name="Abouelleil A."/>
            <person name="Bishop L."/>
            <person name="Davey E."/>
            <person name="Deng R."/>
            <person name="Deng X."/>
            <person name="Fan L."/>
            <person name="Fantoni G."/>
            <person name="Fitzgerald M."/>
            <person name="Gogineni E."/>
            <person name="Goldberg J.M."/>
            <person name="Handley G."/>
            <person name="Hu X."/>
            <person name="Huber C."/>
            <person name="Jiao X."/>
            <person name="Jones K."/>
            <person name="Levin J.Z."/>
            <person name="Liu Y."/>
            <person name="Macdonald P."/>
            <person name="Melnikov A."/>
            <person name="Raley C."/>
            <person name="Sassi M."/>
            <person name="Sherman B.T."/>
            <person name="Song X."/>
            <person name="Sykes S."/>
            <person name="Tran B."/>
            <person name="Walsh L."/>
            <person name="Xia Y."/>
            <person name="Yang J."/>
            <person name="Young S."/>
            <person name="Zeng Q."/>
            <person name="Zheng X."/>
            <person name="Stephens R."/>
            <person name="Nusbaum C."/>
            <person name="Birren B.W."/>
            <person name="Azadi P."/>
            <person name="Lempicki R.A."/>
            <person name="Cuomo C.A."/>
            <person name="Kovacs J.A."/>
        </authorList>
    </citation>
    <scope>NUCLEOTIDE SEQUENCE [LARGE SCALE GENOMIC DNA]</scope>
    <source>
        <strain evidence="2">RU7</strain>
    </source>
</reference>
<dbReference type="AlphaFoldDB" id="A0A0W4ZQ97"/>
<protein>
    <submittedName>
        <fullName evidence="1">Uncharacterized protein</fullName>
    </submittedName>
</protein>
<gene>
    <name evidence="1" type="ORF">T551_01834</name>
</gene>
<evidence type="ECO:0000313" key="1">
    <source>
        <dbReference type="EMBL" id="KTW30551.1"/>
    </source>
</evidence>
<dbReference type="Proteomes" id="UP000053447">
    <property type="component" value="Unassembled WGS sequence"/>
</dbReference>
<name>A0A0W4ZQ97_PNEJ7</name>
<comment type="caution">
    <text evidence="1">The sequence shown here is derived from an EMBL/GenBank/DDBJ whole genome shotgun (WGS) entry which is preliminary data.</text>
</comment>
<dbReference type="EMBL" id="LFWA01000007">
    <property type="protein sequence ID" value="KTW30551.1"/>
    <property type="molecule type" value="Genomic_DNA"/>
</dbReference>
<keyword evidence="2" id="KW-1185">Reference proteome</keyword>
<sequence length="70" mass="8246">MSVIKVVKCIYATQSGEWYTLGMREGRGKIQKNNKTRLLCLLYLKRFCLYSCVVSCGLRGHRIRVYRRID</sequence>
<dbReference type="RefSeq" id="XP_018229842.1">
    <property type="nucleotide sequence ID" value="XM_018374097.1"/>
</dbReference>